<organism evidence="3 4">
    <name type="scientific">Selenomonas infelix ATCC 43532</name>
    <dbReference type="NCBI Taxonomy" id="679201"/>
    <lineage>
        <taxon>Bacteria</taxon>
        <taxon>Bacillati</taxon>
        <taxon>Bacillota</taxon>
        <taxon>Negativicutes</taxon>
        <taxon>Selenomonadales</taxon>
        <taxon>Selenomonadaceae</taxon>
        <taxon>Selenomonas</taxon>
    </lineage>
</organism>
<sequence length="666" mass="73147">MSMLRRRMRCSGFVRPAAAAVCALCTFGTGHGTMAASHDTLHDVPGYFSYMSNVEGEIRSYHAAVDGLAQAKTDLENARNNLAEARAATADAAKNLVLVGQNLRAAEDHLTAVRTALSVAEEASAARTAEAIAAQQAEADYAPQVYAQRAQVNALSAQESRLTDTGTGSAAGSRRAEVVARVLREVGYEQNRIVDAQIMVEAALAGGSVGTGAEAGTTQLDAISAQLTAAQTALDAVEAHFDALTAAREMAEDAERDARELVAEYQQELTASTADLTQLQSDRVEAENYDREARAWASEAARDEVTAQKQLAQSEHELKYLGEGRGYQTGLEYYAWHGDHAGHQLYLPFSYFARTHAGKTKLDYGLSTGYVKSDTGYENGGVSGWTDTQLSVTLRNEKPINRIYYGFGVSVPTGQSRFARYAVVPESLARFTDFGAGWQYIPSVEVVHLITERDRLTGRLSYTMRSSYDYSKEVPSAHVSPGNIFSQEVEYLHAGEKKQYMVQLYHNMTGRSEQDAVDTDSRTIMGKTNYRDGDDWELRYFHNQKVSKKDEVRFYAIYALTGAASGVASQDVARQYYGLGLRHVVSPKLAWLAMAHYSDVSSTSDPLRTALNTGGGFKRKSLVAGVEWKITERKNFTFQAERYVRSDDGGFGYNGWGATFWYQETL</sequence>
<feature type="coiled-coil region" evidence="1">
    <location>
        <begin position="65"/>
        <end position="95"/>
    </location>
</feature>
<dbReference type="STRING" id="679201.HMPREF9334_01739"/>
<reference evidence="3 4" key="1">
    <citation type="submission" date="2011-08" db="EMBL/GenBank/DDBJ databases">
        <title>The Genome Sequence of Selenomonas infelix ATCC 43532.</title>
        <authorList>
            <consortium name="The Broad Institute Genome Sequencing Platform"/>
            <person name="Earl A."/>
            <person name="Ward D."/>
            <person name="Feldgarden M."/>
            <person name="Gevers D."/>
            <person name="Izard J."/>
            <person name="Blanton J.M."/>
            <person name="Baranova O.V."/>
            <person name="Dewhirst F.E."/>
            <person name="Young S.K."/>
            <person name="Zeng Q."/>
            <person name="Gargeya S."/>
            <person name="Fitzgerald M."/>
            <person name="Haas B."/>
            <person name="Abouelleil A."/>
            <person name="Alvarado L."/>
            <person name="Arachchi H.M."/>
            <person name="Berlin A."/>
            <person name="Brown A."/>
            <person name="Chapman S.B."/>
            <person name="Chen Z."/>
            <person name="Dunbar C."/>
            <person name="Freedman E."/>
            <person name="Gearin G."/>
            <person name="Gellesch M."/>
            <person name="Goldberg J."/>
            <person name="Griggs A."/>
            <person name="Gujja S."/>
            <person name="Heiman D."/>
            <person name="Howarth C."/>
            <person name="Larson L."/>
            <person name="Lui A."/>
            <person name="MacDonald P.J.P."/>
            <person name="Montmayeur A."/>
            <person name="Murphy C."/>
            <person name="Neiman D."/>
            <person name="Pearson M."/>
            <person name="Priest M."/>
            <person name="Roberts A."/>
            <person name="Saif S."/>
            <person name="Shea T."/>
            <person name="Shenoy N."/>
            <person name="Sisk P."/>
            <person name="Stolte C."/>
            <person name="Sykes S."/>
            <person name="Wortman J."/>
            <person name="Nusbaum C."/>
            <person name="Birren B."/>
        </authorList>
    </citation>
    <scope>NUCLEOTIDE SEQUENCE [LARGE SCALE GENOMIC DNA]</scope>
    <source>
        <strain evidence="3 4">ATCC 43532</strain>
    </source>
</reference>
<keyword evidence="1" id="KW-0175">Coiled coil</keyword>
<dbReference type="Proteomes" id="UP000004129">
    <property type="component" value="Unassembled WGS sequence"/>
</dbReference>
<evidence type="ECO:0000256" key="2">
    <source>
        <dbReference type="SAM" id="SignalP"/>
    </source>
</evidence>
<proteinExistence type="predicted"/>
<evidence type="ECO:0000313" key="3">
    <source>
        <dbReference type="EMBL" id="EHG19847.1"/>
    </source>
</evidence>
<evidence type="ECO:0000256" key="1">
    <source>
        <dbReference type="SAM" id="Coils"/>
    </source>
</evidence>
<dbReference type="RefSeq" id="WP_006693174.1">
    <property type="nucleotide sequence ID" value="NZ_JH376800.1"/>
</dbReference>
<comment type="caution">
    <text evidence="3">The sequence shown here is derived from an EMBL/GenBank/DDBJ whole genome shotgun (WGS) entry which is preliminary data.</text>
</comment>
<protein>
    <submittedName>
        <fullName evidence="3">Uncharacterized protein</fullName>
    </submittedName>
</protein>
<keyword evidence="2" id="KW-0732">Signal</keyword>
<dbReference type="HOGENOM" id="CLU_412714_0_0_9"/>
<dbReference type="EMBL" id="ACZM01000017">
    <property type="protein sequence ID" value="EHG19847.1"/>
    <property type="molecule type" value="Genomic_DNA"/>
</dbReference>
<feature type="signal peptide" evidence="2">
    <location>
        <begin position="1"/>
        <end position="19"/>
    </location>
</feature>
<feature type="chain" id="PRO_5039285235" evidence="2">
    <location>
        <begin position="20"/>
        <end position="666"/>
    </location>
</feature>
<dbReference type="PATRIC" id="fig|679201.3.peg.1755"/>
<dbReference type="AlphaFoldDB" id="G5GRB7"/>
<name>G5GRB7_9FIRM</name>
<evidence type="ECO:0000313" key="4">
    <source>
        <dbReference type="Proteomes" id="UP000004129"/>
    </source>
</evidence>
<gene>
    <name evidence="3" type="ORF">HMPREF9334_01739</name>
</gene>
<accession>G5GRB7</accession>
<keyword evidence="4" id="KW-1185">Reference proteome</keyword>
<dbReference type="SUPFAM" id="SSF56935">
    <property type="entry name" value="Porins"/>
    <property type="match status" value="1"/>
</dbReference>
<feature type="coiled-coil region" evidence="1">
    <location>
        <begin position="244"/>
        <end position="282"/>
    </location>
</feature>